<feature type="region of interest" description="Disordered" evidence="10">
    <location>
        <begin position="130"/>
        <end position="149"/>
    </location>
</feature>
<evidence type="ECO:0000256" key="9">
    <source>
        <dbReference type="ARBA" id="ARBA00071212"/>
    </source>
</evidence>
<evidence type="ECO:0000256" key="6">
    <source>
        <dbReference type="ARBA" id="ARBA00022777"/>
    </source>
</evidence>
<evidence type="ECO:0000259" key="12">
    <source>
        <dbReference type="Pfam" id="PF24419"/>
    </source>
</evidence>
<dbReference type="FunCoup" id="A0A6J1X2C0">
    <property type="interactions" value="691"/>
</dbReference>
<dbReference type="InterPro" id="IPR027417">
    <property type="entry name" value="P-loop_NTPase"/>
</dbReference>
<feature type="region of interest" description="Disordered" evidence="10">
    <location>
        <begin position="1"/>
        <end position="26"/>
    </location>
</feature>
<dbReference type="PANTHER" id="PTHR12755:SF3">
    <property type="entry name" value="POLYNUCLEOTIDE 5'-HYDROXYL-KINASE NOL9"/>
    <property type="match status" value="1"/>
</dbReference>
<dbReference type="AlphaFoldDB" id="A0A6J1X2C0"/>
<evidence type="ECO:0000256" key="4">
    <source>
        <dbReference type="ARBA" id="ARBA00022679"/>
    </source>
</evidence>
<evidence type="ECO:0000313" key="15">
    <source>
        <dbReference type="RefSeq" id="XP_026763418.2"/>
    </source>
</evidence>
<keyword evidence="5" id="KW-0547">Nucleotide-binding</keyword>
<feature type="domain" description="NOL9 N-terminal" evidence="12">
    <location>
        <begin position="375"/>
        <end position="521"/>
    </location>
</feature>
<dbReference type="Gene3D" id="3.40.50.300">
    <property type="entry name" value="P-loop containing nucleotide triphosphate hydrolases"/>
    <property type="match status" value="1"/>
</dbReference>
<proteinExistence type="inferred from homology"/>
<dbReference type="InParanoid" id="A0A6J1X2C0"/>
<evidence type="ECO:0000256" key="1">
    <source>
        <dbReference type="ARBA" id="ARBA00004604"/>
    </source>
</evidence>
<dbReference type="InterPro" id="IPR032319">
    <property type="entry name" value="CLP1_P"/>
</dbReference>
<dbReference type="GO" id="GO:0005730">
    <property type="term" value="C:nucleolus"/>
    <property type="evidence" value="ECO:0007669"/>
    <property type="project" value="UniProtKB-SubCell"/>
</dbReference>
<dbReference type="GO" id="GO:0051731">
    <property type="term" value="F:polynucleotide 5'-hydroxyl-kinase activity"/>
    <property type="evidence" value="ECO:0007669"/>
    <property type="project" value="InterPro"/>
</dbReference>
<gene>
    <name evidence="15" type="primary">LOC113521940</name>
</gene>
<evidence type="ECO:0000256" key="10">
    <source>
        <dbReference type="SAM" id="MobiDB-lite"/>
    </source>
</evidence>
<dbReference type="InterPro" id="IPR057573">
    <property type="entry name" value="NOL9_N"/>
</dbReference>
<dbReference type="Pfam" id="PF25467">
    <property type="entry name" value="NOL9_C"/>
    <property type="match status" value="1"/>
</dbReference>
<evidence type="ECO:0000256" key="8">
    <source>
        <dbReference type="ARBA" id="ARBA00023242"/>
    </source>
</evidence>
<evidence type="ECO:0000256" key="5">
    <source>
        <dbReference type="ARBA" id="ARBA00022741"/>
    </source>
</evidence>
<dbReference type="GeneID" id="113521940"/>
<feature type="domain" description="NOL9 C-terminal" evidence="13">
    <location>
        <begin position="773"/>
        <end position="861"/>
    </location>
</feature>
<keyword evidence="8" id="KW-0539">Nucleus</keyword>
<dbReference type="GO" id="GO:0005524">
    <property type="term" value="F:ATP binding"/>
    <property type="evidence" value="ECO:0007669"/>
    <property type="project" value="UniProtKB-KW"/>
</dbReference>
<keyword evidence="4" id="KW-0808">Transferase</keyword>
<accession>A0A6J1X2C0</accession>
<organism evidence="14 15">
    <name type="scientific">Galleria mellonella</name>
    <name type="common">Greater wax moth</name>
    <dbReference type="NCBI Taxonomy" id="7137"/>
    <lineage>
        <taxon>Eukaryota</taxon>
        <taxon>Metazoa</taxon>
        <taxon>Ecdysozoa</taxon>
        <taxon>Arthropoda</taxon>
        <taxon>Hexapoda</taxon>
        <taxon>Insecta</taxon>
        <taxon>Pterygota</taxon>
        <taxon>Neoptera</taxon>
        <taxon>Endopterygota</taxon>
        <taxon>Lepidoptera</taxon>
        <taxon>Glossata</taxon>
        <taxon>Ditrysia</taxon>
        <taxon>Pyraloidea</taxon>
        <taxon>Pyralidae</taxon>
        <taxon>Galleriinae</taxon>
        <taxon>Galleria</taxon>
    </lineage>
</organism>
<evidence type="ECO:0000313" key="14">
    <source>
        <dbReference type="Proteomes" id="UP001652740"/>
    </source>
</evidence>
<comment type="subcellular location">
    <subcellularLocation>
        <location evidence="1">Nucleus</location>
        <location evidence="1">Nucleolus</location>
    </subcellularLocation>
</comment>
<keyword evidence="6" id="KW-0418">Kinase</keyword>
<reference evidence="15" key="1">
    <citation type="submission" date="2025-08" db="UniProtKB">
        <authorList>
            <consortium name="RefSeq"/>
        </authorList>
    </citation>
    <scope>IDENTIFICATION</scope>
    <source>
        <tissue evidence="15">Whole larvae</tissue>
    </source>
</reference>
<dbReference type="InterPro" id="IPR045116">
    <property type="entry name" value="Clp1/Grc3"/>
</dbReference>
<evidence type="ECO:0000256" key="2">
    <source>
        <dbReference type="ARBA" id="ARBA00011003"/>
    </source>
</evidence>
<dbReference type="Proteomes" id="UP001652740">
    <property type="component" value="Unplaced"/>
</dbReference>
<dbReference type="Pfam" id="PF24419">
    <property type="entry name" value="Cupin_NOL9"/>
    <property type="match status" value="1"/>
</dbReference>
<keyword evidence="3" id="KW-0698">rRNA processing</keyword>
<dbReference type="PANTHER" id="PTHR12755">
    <property type="entry name" value="CLEAVAGE/POLYADENYLATION FACTOR IA SUBUNIT CLP1P"/>
    <property type="match status" value="1"/>
</dbReference>
<evidence type="ECO:0000256" key="7">
    <source>
        <dbReference type="ARBA" id="ARBA00022840"/>
    </source>
</evidence>
<dbReference type="KEGG" id="gmw:113521940"/>
<dbReference type="Pfam" id="PF16575">
    <property type="entry name" value="CLP1_P"/>
    <property type="match status" value="1"/>
</dbReference>
<name>A0A6J1X2C0_GALME</name>
<dbReference type="InterPro" id="IPR057570">
    <property type="entry name" value="NOL9_C"/>
</dbReference>
<evidence type="ECO:0000259" key="13">
    <source>
        <dbReference type="Pfam" id="PF25467"/>
    </source>
</evidence>
<keyword evidence="14" id="KW-1185">Reference proteome</keyword>
<evidence type="ECO:0000256" key="3">
    <source>
        <dbReference type="ARBA" id="ARBA00022552"/>
    </source>
</evidence>
<keyword evidence="7" id="KW-0067">ATP-binding</keyword>
<dbReference type="GO" id="GO:0000448">
    <property type="term" value="P:cleavage in ITS2 between 5.8S rRNA and LSU-rRNA of tricistronic rRNA transcript (SSU-rRNA, 5.8S rRNA, LSU-rRNA)"/>
    <property type="evidence" value="ECO:0007669"/>
    <property type="project" value="TreeGrafter"/>
</dbReference>
<feature type="domain" description="Clp1 P-loop" evidence="11">
    <location>
        <begin position="553"/>
        <end position="699"/>
    </location>
</feature>
<sequence length="916" mass="103534">MEYFEKAHVAKKEFSKKDSKSEGDVKKQLKQMLQGYKQSDIKLIRDSENVFNDPYKYFNEDSSSVSGFSDLNLTNSSNEGDIYLGNTGSDAKESNASFLHKSYEGKKRIDLNDINSVSISSAESISECKDDIGSLSEDPNPNESISSDLSDNISLVSSLMETVTEFESEDSESFDANGVLASKILQKLAESEKFIKKKTKKRSIKDEDTIKKDVKAKKLTQIKRNVLSASDEDKIPTLENIHEDFQSEDNTSPFVSVIATEVEVDQSFNEILGDYKHSTVSNMRSDNHIVTHSTNNSSIFSIENMSMDDVQIEEEINDLTYDDNNELTIDENNFKDIESDTVPEEETTNYDDTLQSEQTFERELSTESTEEFVNPVKIYNGNNACVLVLKHPAEIFIHGKICVQLLGGEVDIFGYTLENQICEVYAPNYNCAQRINTVENQNEYYGLFGKLTAAGLAVYEAEDIVTSIGEYDGVIKLSPLRSPKMDFVEDNFKAADLFTKSNKNIDSSLKNICDILGCSLYLSKPWKHYTEASVWKPVIEYALDSPGRGIICGGKGLGKSTFLRYNVNRLLTQGPVLVIDLDPGQSEFTVAGNVSATVVTQPLLGPNFTHLSTPEKMLHIGMISTMDNTRRYANAVVELITYCRNNERSASMPWIVNTMGMCNAMGLKFILLIILHTQPTYLLQIDSKNIKKRFDCHLTPIAVRQLYSEYQHDRLFRNTPYPENLEYNFFLTHSSQDSTKSNYSLATRDERYLNFLAYFGALLSSREESLLGITPYEVSYRDLYIGFNIKVDRNAVLKVINGKIVALCQLTQDNDAKVFTLADKPLLCHGYGLIRSIDYAKEILYIITPTLSDLSLTNTLVYADWVPELRGLEKHLPEGIRVPYRTAAAYQQRQLMFAPRRRFNPVQLLKMSRRSS</sequence>
<comment type="similarity">
    <text evidence="2">Belongs to the Clp1 family. NOL9/GRC3 subfamily.</text>
</comment>
<evidence type="ECO:0000259" key="11">
    <source>
        <dbReference type="Pfam" id="PF16575"/>
    </source>
</evidence>
<protein>
    <recommendedName>
        <fullName evidence="9">Polynucleotide 5'-hydroxyl-kinase NOL9</fullName>
    </recommendedName>
</protein>
<dbReference type="RefSeq" id="XP_026763418.2">
    <property type="nucleotide sequence ID" value="XM_026907617.3"/>
</dbReference>